<comment type="caution">
    <text evidence="2">The sequence shown here is derived from an EMBL/GenBank/DDBJ whole genome shotgun (WGS) entry which is preliminary data.</text>
</comment>
<keyword evidence="1" id="KW-1133">Transmembrane helix</keyword>
<keyword evidence="3" id="KW-1185">Reference proteome</keyword>
<proteinExistence type="predicted"/>
<dbReference type="AlphaFoldDB" id="A0A918HPL0"/>
<feature type="transmembrane region" description="Helical" evidence="1">
    <location>
        <begin position="29"/>
        <end position="47"/>
    </location>
</feature>
<dbReference type="EMBL" id="BMSA01000040">
    <property type="protein sequence ID" value="GGT91956.1"/>
    <property type="molecule type" value="Genomic_DNA"/>
</dbReference>
<organism evidence="2 3">
    <name type="scientific">Streptomyces phaeofaciens</name>
    <dbReference type="NCBI Taxonomy" id="68254"/>
    <lineage>
        <taxon>Bacteria</taxon>
        <taxon>Bacillati</taxon>
        <taxon>Actinomycetota</taxon>
        <taxon>Actinomycetes</taxon>
        <taxon>Kitasatosporales</taxon>
        <taxon>Streptomycetaceae</taxon>
        <taxon>Streptomyces</taxon>
    </lineage>
</organism>
<dbReference type="PROSITE" id="PS51257">
    <property type="entry name" value="PROKAR_LIPOPROTEIN"/>
    <property type="match status" value="1"/>
</dbReference>
<evidence type="ECO:0000313" key="2">
    <source>
        <dbReference type="EMBL" id="GGT91956.1"/>
    </source>
</evidence>
<sequence length="49" mass="5057">MQSPDRSAIATAAIGSALACFVAYAYPALVPALTVGLAVWVALYAFLKL</sequence>
<reference evidence="2" key="2">
    <citation type="submission" date="2020-09" db="EMBL/GenBank/DDBJ databases">
        <authorList>
            <person name="Sun Q."/>
            <person name="Ohkuma M."/>
        </authorList>
    </citation>
    <scope>NUCLEOTIDE SEQUENCE</scope>
    <source>
        <strain evidence="2">JCM 4125</strain>
    </source>
</reference>
<dbReference type="Proteomes" id="UP000646776">
    <property type="component" value="Unassembled WGS sequence"/>
</dbReference>
<gene>
    <name evidence="2" type="ORF">GCM10010226_82370</name>
</gene>
<evidence type="ECO:0000313" key="3">
    <source>
        <dbReference type="Proteomes" id="UP000646776"/>
    </source>
</evidence>
<keyword evidence="1" id="KW-0472">Membrane</keyword>
<accession>A0A918HPL0</accession>
<name>A0A918HPL0_9ACTN</name>
<keyword evidence="1" id="KW-0812">Transmembrane</keyword>
<reference evidence="2" key="1">
    <citation type="journal article" date="2014" name="Int. J. Syst. Evol. Microbiol.">
        <title>Complete genome sequence of Corynebacterium casei LMG S-19264T (=DSM 44701T), isolated from a smear-ripened cheese.</title>
        <authorList>
            <consortium name="US DOE Joint Genome Institute (JGI-PGF)"/>
            <person name="Walter F."/>
            <person name="Albersmeier A."/>
            <person name="Kalinowski J."/>
            <person name="Ruckert C."/>
        </authorList>
    </citation>
    <scope>NUCLEOTIDE SEQUENCE</scope>
    <source>
        <strain evidence="2">JCM 4125</strain>
    </source>
</reference>
<protein>
    <submittedName>
        <fullName evidence="2">Uncharacterized protein</fullName>
    </submittedName>
</protein>
<evidence type="ECO:0000256" key="1">
    <source>
        <dbReference type="SAM" id="Phobius"/>
    </source>
</evidence>